<name>A0A2A4MP56_9GAMM</name>
<dbReference type="Pfam" id="PF04116">
    <property type="entry name" value="FA_hydroxylase"/>
    <property type="match status" value="1"/>
</dbReference>
<feature type="transmembrane region" description="Helical" evidence="5">
    <location>
        <begin position="54"/>
        <end position="74"/>
    </location>
</feature>
<organism evidence="7 8">
    <name type="scientific">SAR86 cluster bacterium</name>
    <dbReference type="NCBI Taxonomy" id="2030880"/>
    <lineage>
        <taxon>Bacteria</taxon>
        <taxon>Pseudomonadati</taxon>
        <taxon>Pseudomonadota</taxon>
        <taxon>Gammaproteobacteria</taxon>
        <taxon>SAR86 cluster</taxon>
    </lineage>
</organism>
<dbReference type="PANTHER" id="PTHR11863">
    <property type="entry name" value="STEROL DESATURASE"/>
    <property type="match status" value="1"/>
</dbReference>
<evidence type="ECO:0000313" key="7">
    <source>
        <dbReference type="EMBL" id="PCH61703.1"/>
    </source>
</evidence>
<evidence type="ECO:0000256" key="2">
    <source>
        <dbReference type="ARBA" id="ARBA00022692"/>
    </source>
</evidence>
<keyword evidence="2 5" id="KW-0812">Transmembrane</keyword>
<accession>A0A2A4MP56</accession>
<proteinExistence type="predicted"/>
<keyword evidence="4 5" id="KW-0472">Membrane</keyword>
<dbReference type="InterPro" id="IPR006694">
    <property type="entry name" value="Fatty_acid_hydroxylase"/>
</dbReference>
<dbReference type="Proteomes" id="UP000218172">
    <property type="component" value="Unassembled WGS sequence"/>
</dbReference>
<dbReference type="EMBL" id="NVQR01000063">
    <property type="protein sequence ID" value="PCH61703.1"/>
    <property type="molecule type" value="Genomic_DNA"/>
</dbReference>
<dbReference type="InterPro" id="IPR050307">
    <property type="entry name" value="Sterol_Desaturase_Related"/>
</dbReference>
<evidence type="ECO:0000256" key="5">
    <source>
        <dbReference type="SAM" id="Phobius"/>
    </source>
</evidence>
<evidence type="ECO:0000256" key="1">
    <source>
        <dbReference type="ARBA" id="ARBA00004370"/>
    </source>
</evidence>
<gene>
    <name evidence="7" type="ORF">COC19_04510</name>
</gene>
<evidence type="ECO:0000256" key="4">
    <source>
        <dbReference type="ARBA" id="ARBA00023136"/>
    </source>
</evidence>
<evidence type="ECO:0000259" key="6">
    <source>
        <dbReference type="Pfam" id="PF04116"/>
    </source>
</evidence>
<dbReference type="AlphaFoldDB" id="A0A2A4MP56"/>
<feature type="transmembrane region" description="Helical" evidence="5">
    <location>
        <begin position="14"/>
        <end position="33"/>
    </location>
</feature>
<evidence type="ECO:0000313" key="8">
    <source>
        <dbReference type="Proteomes" id="UP000218172"/>
    </source>
</evidence>
<sequence>MAYFIVAGQHSPNWLYALVLFFLCLSFIVEALLPYRAEFNKPQGDRLRDFLHGFVNEALVVVGIFLLPLVSSYLPVLWHWPISWPLWTQLILAIFIADIGITLTHFLSHKIQFLWRFHAVHHSVKRMYGFNGLMKHPLHQIIETAAGITPLLLMGTPPEVISLLGTAVVLQLLLQHSNVNYCSGVLKHVLAVNCVHRFHHLNTKEGDVNFGLFTTMVDRVLGTYYYDSQREISIADLGISSKPDFPTNYISQLVYPFKHEQKSSFD</sequence>
<comment type="caution">
    <text evidence="7">The sequence shown here is derived from an EMBL/GenBank/DDBJ whole genome shotgun (WGS) entry which is preliminary data.</text>
</comment>
<reference evidence="8" key="1">
    <citation type="submission" date="2017-08" db="EMBL/GenBank/DDBJ databases">
        <title>A dynamic microbial community with high functional redundancy inhabits the cold, oxic subseafloor aquifer.</title>
        <authorList>
            <person name="Tully B.J."/>
            <person name="Wheat C.G."/>
            <person name="Glazer B.T."/>
            <person name="Huber J.A."/>
        </authorList>
    </citation>
    <scope>NUCLEOTIDE SEQUENCE [LARGE SCALE GENOMIC DNA]</scope>
</reference>
<dbReference type="GO" id="GO:0016020">
    <property type="term" value="C:membrane"/>
    <property type="evidence" value="ECO:0007669"/>
    <property type="project" value="UniProtKB-SubCell"/>
</dbReference>
<feature type="transmembrane region" description="Helical" evidence="5">
    <location>
        <begin position="86"/>
        <end position="107"/>
    </location>
</feature>
<dbReference type="GO" id="GO:0005506">
    <property type="term" value="F:iron ion binding"/>
    <property type="evidence" value="ECO:0007669"/>
    <property type="project" value="InterPro"/>
</dbReference>
<dbReference type="GO" id="GO:0008610">
    <property type="term" value="P:lipid biosynthetic process"/>
    <property type="evidence" value="ECO:0007669"/>
    <property type="project" value="InterPro"/>
</dbReference>
<protein>
    <submittedName>
        <fullName evidence="7">Fatty acid hydroxylase</fullName>
    </submittedName>
</protein>
<dbReference type="GO" id="GO:0016491">
    <property type="term" value="F:oxidoreductase activity"/>
    <property type="evidence" value="ECO:0007669"/>
    <property type="project" value="InterPro"/>
</dbReference>
<evidence type="ECO:0000256" key="3">
    <source>
        <dbReference type="ARBA" id="ARBA00022989"/>
    </source>
</evidence>
<feature type="domain" description="Fatty acid hydroxylase" evidence="6">
    <location>
        <begin position="91"/>
        <end position="223"/>
    </location>
</feature>
<comment type="subcellular location">
    <subcellularLocation>
        <location evidence="1">Membrane</location>
    </subcellularLocation>
</comment>
<keyword evidence="3 5" id="KW-1133">Transmembrane helix</keyword>